<dbReference type="Pfam" id="PF13378">
    <property type="entry name" value="MR_MLE_C"/>
    <property type="match status" value="1"/>
</dbReference>
<reference evidence="3" key="2">
    <citation type="submission" date="2016-04" db="EMBL/GenBank/DDBJ databases">
        <title>Complete Genome and Plasmid Sequences for Rhodococcus fascians D188 and Draft Sequences for Rhodococcus spp. Isolates PBTS 1 and PBTS 2.</title>
        <authorList>
            <person name="Stamer R."/>
            <person name="Vereecke D."/>
            <person name="Zhang Y."/>
            <person name="Schilkey F."/>
            <person name="Devitt N."/>
            <person name="Randall J."/>
        </authorList>
    </citation>
    <scope>NUCLEOTIDE SEQUENCE [LARGE SCALE GENOMIC DNA]</scope>
    <source>
        <strain evidence="3">PBTS2</strain>
    </source>
</reference>
<dbReference type="Gene3D" id="3.30.390.10">
    <property type="entry name" value="Enolase-like, N-terminal domain"/>
    <property type="match status" value="1"/>
</dbReference>
<dbReference type="InterPro" id="IPR013341">
    <property type="entry name" value="Mandelate_racemase_N_dom"/>
</dbReference>
<dbReference type="Pfam" id="PF02746">
    <property type="entry name" value="MR_MLE_N"/>
    <property type="match status" value="1"/>
</dbReference>
<organism evidence="2 3">
    <name type="scientific">Rhodococcoides fascians</name>
    <name type="common">Rhodococcus fascians</name>
    <dbReference type="NCBI Taxonomy" id="1828"/>
    <lineage>
        <taxon>Bacteria</taxon>
        <taxon>Bacillati</taxon>
        <taxon>Actinomycetota</taxon>
        <taxon>Actinomycetes</taxon>
        <taxon>Mycobacteriales</taxon>
        <taxon>Nocardiaceae</taxon>
        <taxon>Rhodococcoides</taxon>
    </lineage>
</organism>
<reference evidence="2 3" key="1">
    <citation type="journal article" date="2016" name="Genome Announc.">
        <title>Complete Genome and Plasmid Sequences for Rhodococcus fascians D188 and Draft Sequences for Rhodococcus Isolates PBTS 1 and PBTS 2.</title>
        <authorList>
            <person name="Stamler R.A."/>
            <person name="Vereecke D."/>
            <person name="Zhang Y."/>
            <person name="Schilkey F."/>
            <person name="Devitt N."/>
            <person name="Randall J.J."/>
        </authorList>
    </citation>
    <scope>NUCLEOTIDE SEQUENCE [LARGE SCALE GENOMIC DNA]</scope>
    <source>
        <strain evidence="2 3">PBTS2</strain>
    </source>
</reference>
<evidence type="ECO:0000313" key="3">
    <source>
        <dbReference type="Proteomes" id="UP000076038"/>
    </source>
</evidence>
<dbReference type="GO" id="GO:0000287">
    <property type="term" value="F:magnesium ion binding"/>
    <property type="evidence" value="ECO:0007669"/>
    <property type="project" value="UniProtKB-ARBA"/>
</dbReference>
<dbReference type="KEGG" id="rhs:A3Q41_04593"/>
<feature type="domain" description="Mandelate racemase/muconate lactonizing enzyme C-terminal" evidence="1">
    <location>
        <begin position="130"/>
        <end position="260"/>
    </location>
</feature>
<dbReference type="EC" id="4.2.1.-" evidence="2"/>
<dbReference type="InterPro" id="IPR034589">
    <property type="entry name" value="D-mannonate_dehydratase-like"/>
</dbReference>
<dbReference type="InterPro" id="IPR013342">
    <property type="entry name" value="Mandelate_racemase_C"/>
</dbReference>
<dbReference type="InterPro" id="IPR034593">
    <property type="entry name" value="DgoD-like"/>
</dbReference>
<dbReference type="EMBL" id="CP015220">
    <property type="protein sequence ID" value="AMY25862.1"/>
    <property type="molecule type" value="Genomic_DNA"/>
</dbReference>
<dbReference type="NCBIfam" id="NF043051">
    <property type="entry name" value="ManoateDhtManD"/>
    <property type="match status" value="1"/>
</dbReference>
<dbReference type="GO" id="GO:0009063">
    <property type="term" value="P:amino acid catabolic process"/>
    <property type="evidence" value="ECO:0007669"/>
    <property type="project" value="InterPro"/>
</dbReference>
<gene>
    <name evidence="2" type="ORF">A3Q41_04593</name>
</gene>
<dbReference type="PATRIC" id="fig|1653479.3.peg.4647"/>
<dbReference type="InterPro" id="IPR029017">
    <property type="entry name" value="Enolase-like_N"/>
</dbReference>
<evidence type="ECO:0000259" key="1">
    <source>
        <dbReference type="SMART" id="SM00922"/>
    </source>
</evidence>
<proteinExistence type="predicted"/>
<accession>A0A143QTG8</accession>
<dbReference type="InterPro" id="IPR029065">
    <property type="entry name" value="Enolase_C-like"/>
</dbReference>
<keyword evidence="2" id="KW-0456">Lyase</keyword>
<dbReference type="Proteomes" id="UP000076038">
    <property type="component" value="Chromosome"/>
</dbReference>
<keyword evidence="3" id="KW-1185">Reference proteome</keyword>
<dbReference type="SUPFAM" id="SSF51604">
    <property type="entry name" value="Enolase C-terminal domain-like"/>
    <property type="match status" value="1"/>
</dbReference>
<dbReference type="PROSITE" id="PS00908">
    <property type="entry name" value="MR_MLE_1"/>
    <property type="match status" value="1"/>
</dbReference>
<dbReference type="InterPro" id="IPR018110">
    <property type="entry name" value="Mandel_Rmase/mucon_lact_enz_CS"/>
</dbReference>
<sequence length="405" mass="44451">MTDKIVAADVIVCSPTRNYVTLKVTTADGIVGYGDATLNGRELAVASYLRDHVAPLLIGRDPARIEDTWQYLYRGVYWRRGPVTMAAIGAVDLALWDIKGKSLGQPVYQLLGGAVRDRILSYTHATGWDTSELIDSVDRRRAQGFRAVRAQSGVPGLESVYGVHRGAQGYEPAGRGAFPVEEVWDTDAYLNHVPRVLAAVRGHVGSELKLLHDAHHRLTPQQAARLGKSLEDVDLFWLEDVTTAEDQSALRLVRHHTTTPLAIGEVFNTIWDCQQLISEKLIDFIRVAIAHAGGISHVRKIFSLAEVHQVRCGPHGPSDVSPITLAASVHLGMATPNFGIQEFMGYDPLVDEVFPHAWSFADGYLTPGDAPGLGVDMDESLAARYPYEPAYLPVARRLDGSMTDW</sequence>
<dbReference type="PANTHER" id="PTHR48080">
    <property type="entry name" value="D-GALACTONATE DEHYDRATASE-RELATED"/>
    <property type="match status" value="1"/>
</dbReference>
<dbReference type="PANTHER" id="PTHR48080:SF6">
    <property type="entry name" value="STARVATION-SENSING PROTEIN RSPA"/>
    <property type="match status" value="1"/>
</dbReference>
<dbReference type="SFLD" id="SFLDS00001">
    <property type="entry name" value="Enolase"/>
    <property type="match status" value="1"/>
</dbReference>
<dbReference type="Gene3D" id="3.20.20.120">
    <property type="entry name" value="Enolase-like C-terminal domain"/>
    <property type="match status" value="1"/>
</dbReference>
<dbReference type="OrthoDB" id="5241672at2"/>
<dbReference type="GO" id="GO:0016052">
    <property type="term" value="P:carbohydrate catabolic process"/>
    <property type="evidence" value="ECO:0007669"/>
    <property type="project" value="UniProtKB-ARBA"/>
</dbReference>
<protein>
    <submittedName>
        <fullName evidence="2">D-galactonate dehydratase family member</fullName>
        <ecNumber evidence="2">4.2.1.-</ecNumber>
    </submittedName>
</protein>
<dbReference type="RefSeq" id="WP_048318565.1">
    <property type="nucleotide sequence ID" value="NZ_CP015220.1"/>
</dbReference>
<dbReference type="GO" id="GO:0008927">
    <property type="term" value="F:mannonate dehydratase activity"/>
    <property type="evidence" value="ECO:0007669"/>
    <property type="project" value="UniProtKB-ARBA"/>
</dbReference>
<evidence type="ECO:0000313" key="2">
    <source>
        <dbReference type="EMBL" id="AMY25862.1"/>
    </source>
</evidence>
<dbReference type="AlphaFoldDB" id="A0A143QTG8"/>
<dbReference type="InterPro" id="IPR036849">
    <property type="entry name" value="Enolase-like_C_sf"/>
</dbReference>
<dbReference type="SFLD" id="SFLDG00033">
    <property type="entry name" value="mannonate_dehydratase"/>
    <property type="match status" value="1"/>
</dbReference>
<dbReference type="SUPFAM" id="SSF54826">
    <property type="entry name" value="Enolase N-terminal domain-like"/>
    <property type="match status" value="1"/>
</dbReference>
<dbReference type="SMART" id="SM00922">
    <property type="entry name" value="MR_MLE"/>
    <property type="match status" value="1"/>
</dbReference>
<dbReference type="NCBIfam" id="NF011654">
    <property type="entry name" value="PRK15072.1"/>
    <property type="match status" value="1"/>
</dbReference>
<name>A0A143QTG8_RHOFA</name>